<gene>
    <name evidence="2" type="ORF">HYN59_01635</name>
</gene>
<evidence type="ECO:0000256" key="1">
    <source>
        <dbReference type="SAM" id="SignalP"/>
    </source>
</evidence>
<evidence type="ECO:0000313" key="2">
    <source>
        <dbReference type="EMBL" id="AWH83896.1"/>
    </source>
</evidence>
<organism evidence="2 3">
    <name type="scientific">Flavobacterium album</name>
    <dbReference type="NCBI Taxonomy" id="2175091"/>
    <lineage>
        <taxon>Bacteria</taxon>
        <taxon>Pseudomonadati</taxon>
        <taxon>Bacteroidota</taxon>
        <taxon>Flavobacteriia</taxon>
        <taxon>Flavobacteriales</taxon>
        <taxon>Flavobacteriaceae</taxon>
        <taxon>Flavobacterium</taxon>
    </lineage>
</organism>
<accession>A0A2S1QU50</accession>
<feature type="signal peptide" evidence="1">
    <location>
        <begin position="1"/>
        <end position="18"/>
    </location>
</feature>
<reference evidence="2 3" key="1">
    <citation type="submission" date="2018-04" db="EMBL/GenBank/DDBJ databases">
        <title>Genome sequencing of Flavobacterium sp. HYN0059.</title>
        <authorList>
            <person name="Yi H."/>
            <person name="Baek C."/>
        </authorList>
    </citation>
    <scope>NUCLEOTIDE SEQUENCE [LARGE SCALE GENOMIC DNA]</scope>
    <source>
        <strain evidence="2 3">HYN0059</strain>
    </source>
</reference>
<proteinExistence type="predicted"/>
<name>A0A2S1QU50_9FLAO</name>
<dbReference type="OrthoDB" id="1488584at2"/>
<dbReference type="KEGG" id="falb:HYN59_01635"/>
<dbReference type="RefSeq" id="WP_108776606.1">
    <property type="nucleotide sequence ID" value="NZ_CP029186.1"/>
</dbReference>
<dbReference type="Proteomes" id="UP000244929">
    <property type="component" value="Chromosome"/>
</dbReference>
<keyword evidence="3" id="KW-1185">Reference proteome</keyword>
<sequence length="651" mass="73010">MKKLATIIFIFFGTTLMAQNAYYDALAISQSLDAQNQFGPDQFYILGKYFDNSPEIAREISTNPFLKKYFNPEAKSLDRGAQTGNPKRNVSNYMKGVDVTQFANVLSDIMIEHAKDELTVAFFNRFQKFIEEHEEFKMLFPKTAANFNNLLFYKYSEMLPSLRTSFFEDLNQITYRIDDVLLLPKYRDLLNNFPEVSVTIASLRLIHDLETGNSNAAQLISEFAKLKQWETATSKGMKNMANSLRVAAIFSESLRSGANPISDNDAGLWITPKEIKEFVGNTDAFTIYLGLIYQQFKVNKIQFEVGDTAPKAFISLIDNNMATIEVMKNKVIDFIALADKVNANFRVVNRKTNLSEEITDDEIYNYITLSIDVIDYSFGIVQLFDKNIDSGNFLTIPRAANNLYKDIYSKEYNQAVVHAFDIFLELNRLIGHSANDDKIKKVNKDFFDYIEKARPYALFMANMVNAQSDAEIKAALDNLILPVGSSSVKKYSTYNLAFQSYLGARFTTGGTRPLQSSWNDSFGVSAPVGVSISHGLGKGGAVSLFVPLIDLGAIVDYKLSSDTTGEGETVQKDYKIELGQLFSPGAYLVYGLPWNIPLSLGFGGQYGPGLSKIDTTDGAIAENPYWRWSAFLSVDIPLFNLGNKSKTKKID</sequence>
<protein>
    <submittedName>
        <fullName evidence="2">Uncharacterized protein</fullName>
    </submittedName>
</protein>
<keyword evidence="1" id="KW-0732">Signal</keyword>
<evidence type="ECO:0000313" key="3">
    <source>
        <dbReference type="Proteomes" id="UP000244929"/>
    </source>
</evidence>
<feature type="chain" id="PRO_5015665754" evidence="1">
    <location>
        <begin position="19"/>
        <end position="651"/>
    </location>
</feature>
<dbReference type="EMBL" id="CP029186">
    <property type="protein sequence ID" value="AWH83896.1"/>
    <property type="molecule type" value="Genomic_DNA"/>
</dbReference>
<dbReference type="AlphaFoldDB" id="A0A2S1QU50"/>